<accession>A0A6J4HIY8</accession>
<name>A0A6J4HIY8_9ACTN</name>
<evidence type="ECO:0000259" key="1">
    <source>
        <dbReference type="Pfam" id="PF00144"/>
    </source>
</evidence>
<dbReference type="InterPro" id="IPR050789">
    <property type="entry name" value="Diverse_Enzym_Activities"/>
</dbReference>
<dbReference type="Pfam" id="PF00144">
    <property type="entry name" value="Beta-lactamase"/>
    <property type="match status" value="1"/>
</dbReference>
<evidence type="ECO:0000313" key="2">
    <source>
        <dbReference type="EMBL" id="CAA9226175.1"/>
    </source>
</evidence>
<gene>
    <name evidence="2" type="ORF">AVDCRST_MAG20-978</name>
</gene>
<reference evidence="2" key="1">
    <citation type="submission" date="2020-02" db="EMBL/GenBank/DDBJ databases">
        <authorList>
            <person name="Meier V. D."/>
        </authorList>
    </citation>
    <scope>NUCLEOTIDE SEQUENCE</scope>
    <source>
        <strain evidence="2">AVDCRST_MAG20</strain>
    </source>
</reference>
<dbReference type="AlphaFoldDB" id="A0A6J4HIY8"/>
<dbReference type="PANTHER" id="PTHR43283:SF15">
    <property type="entry name" value="CONSERVED PROTEIN"/>
    <property type="match status" value="1"/>
</dbReference>
<sequence>MSTREAEPDPLGSVASWPVGVAAVAVVGPDGVHATHGALDRRLPWASVTKLLTALAVHVACEEGTLDLDGPAGPPGATVAHLLAHASGLGTEGRDPVAPPATRRIYSNAGFEVLAEALAVAAGMDFSTYLEEAVLAPLAMTGTRLEGSPAAGAVGPARDLAALGAELLAPTLVSAETAALLRGVAFPGLDGVLPGFGQQRPNDWGLGAEVRGQKSPHWTAPEASAATFGHFGRAGGFCWVDPEAGVACTVLTDRPFGPWAREAWPALGSAVLAGWRAR</sequence>
<proteinExistence type="predicted"/>
<organism evidence="2">
    <name type="scientific">uncultured Acidimicrobiales bacterium</name>
    <dbReference type="NCBI Taxonomy" id="310071"/>
    <lineage>
        <taxon>Bacteria</taxon>
        <taxon>Bacillati</taxon>
        <taxon>Actinomycetota</taxon>
        <taxon>Acidimicrobiia</taxon>
        <taxon>Acidimicrobiales</taxon>
        <taxon>environmental samples</taxon>
    </lineage>
</organism>
<protein>
    <submittedName>
        <fullName evidence="2">Beta-lactamase class C-like and penicillin binding proteins (PBPs) superfamily</fullName>
    </submittedName>
</protein>
<dbReference type="PANTHER" id="PTHR43283">
    <property type="entry name" value="BETA-LACTAMASE-RELATED"/>
    <property type="match status" value="1"/>
</dbReference>
<feature type="domain" description="Beta-lactamase-related" evidence="1">
    <location>
        <begin position="22"/>
        <end position="263"/>
    </location>
</feature>
<dbReference type="InterPro" id="IPR001466">
    <property type="entry name" value="Beta-lactam-related"/>
</dbReference>
<dbReference type="InterPro" id="IPR012338">
    <property type="entry name" value="Beta-lactam/transpept-like"/>
</dbReference>
<dbReference type="SUPFAM" id="SSF56601">
    <property type="entry name" value="beta-lactamase/transpeptidase-like"/>
    <property type="match status" value="1"/>
</dbReference>
<dbReference type="EMBL" id="CADCSY010000040">
    <property type="protein sequence ID" value="CAA9226175.1"/>
    <property type="molecule type" value="Genomic_DNA"/>
</dbReference>
<dbReference type="Gene3D" id="3.40.710.10">
    <property type="entry name" value="DD-peptidase/beta-lactamase superfamily"/>
    <property type="match status" value="1"/>
</dbReference>